<dbReference type="GeneID" id="36328290"/>
<sequence>QSTQFLWDYQPSQDHRSSSTTERIAASSPPQKELPSTLEAAPGVVLPVQTHRSSPTKNSLATTRDTHLLTQKTYSPPYGSTSNLHKQQKACSRPSTNYHSNSPKFNIELPPAPPAPT</sequence>
<gene>
    <name evidence="2" type="ORF">POSPLADRAFT_1108938</name>
</gene>
<proteinExistence type="predicted"/>
<feature type="non-terminal residue" evidence="2">
    <location>
        <position position="1"/>
    </location>
</feature>
<dbReference type="EMBL" id="KZ110602">
    <property type="protein sequence ID" value="OSX59385.1"/>
    <property type="molecule type" value="Genomic_DNA"/>
</dbReference>
<reference evidence="2 3" key="1">
    <citation type="submission" date="2017-04" db="EMBL/GenBank/DDBJ databases">
        <title>Genome Sequence of the Model Brown-Rot Fungus Postia placenta SB12.</title>
        <authorList>
            <consortium name="DOE Joint Genome Institute"/>
            <person name="Gaskell J."/>
            <person name="Kersten P."/>
            <person name="Larrondo L.F."/>
            <person name="Canessa P."/>
            <person name="Martinez D."/>
            <person name="Hibbett D."/>
            <person name="Schmoll M."/>
            <person name="Kubicek C.P."/>
            <person name="Martinez A.T."/>
            <person name="Yadav J."/>
            <person name="Master E."/>
            <person name="Magnuson J.K."/>
            <person name="James T."/>
            <person name="Yaver D."/>
            <person name="Berka R."/>
            <person name="Labutti K."/>
            <person name="Lipzen A."/>
            <person name="Aerts A."/>
            <person name="Barry K."/>
            <person name="Henrissat B."/>
            <person name="Blanchette R."/>
            <person name="Grigoriev I."/>
            <person name="Cullen D."/>
        </authorList>
    </citation>
    <scope>NUCLEOTIDE SEQUENCE [LARGE SCALE GENOMIC DNA]</scope>
    <source>
        <strain evidence="2 3">MAD-698-R-SB12</strain>
    </source>
</reference>
<name>A0A1X6MSM2_9APHY</name>
<feature type="compositionally biased region" description="Polar residues" evidence="1">
    <location>
        <begin position="50"/>
        <end position="104"/>
    </location>
</feature>
<evidence type="ECO:0000313" key="3">
    <source>
        <dbReference type="Proteomes" id="UP000194127"/>
    </source>
</evidence>
<feature type="non-terminal residue" evidence="2">
    <location>
        <position position="117"/>
    </location>
</feature>
<accession>A0A1X6MSM2</accession>
<organism evidence="2 3">
    <name type="scientific">Postia placenta MAD-698-R-SB12</name>
    <dbReference type="NCBI Taxonomy" id="670580"/>
    <lineage>
        <taxon>Eukaryota</taxon>
        <taxon>Fungi</taxon>
        <taxon>Dikarya</taxon>
        <taxon>Basidiomycota</taxon>
        <taxon>Agaricomycotina</taxon>
        <taxon>Agaricomycetes</taxon>
        <taxon>Polyporales</taxon>
        <taxon>Adustoporiaceae</taxon>
        <taxon>Rhodonia</taxon>
    </lineage>
</organism>
<protein>
    <submittedName>
        <fullName evidence="2">Uncharacterized protein</fullName>
    </submittedName>
</protein>
<evidence type="ECO:0000256" key="1">
    <source>
        <dbReference type="SAM" id="MobiDB-lite"/>
    </source>
</evidence>
<dbReference type="Proteomes" id="UP000194127">
    <property type="component" value="Unassembled WGS sequence"/>
</dbReference>
<feature type="region of interest" description="Disordered" evidence="1">
    <location>
        <begin position="1"/>
        <end position="117"/>
    </location>
</feature>
<dbReference type="AlphaFoldDB" id="A0A1X6MSM2"/>
<dbReference type="RefSeq" id="XP_024336179.1">
    <property type="nucleotide sequence ID" value="XM_024483341.1"/>
</dbReference>
<evidence type="ECO:0000313" key="2">
    <source>
        <dbReference type="EMBL" id="OSX59385.1"/>
    </source>
</evidence>
<keyword evidence="3" id="KW-1185">Reference proteome</keyword>